<feature type="domain" description="Sushi" evidence="7">
    <location>
        <begin position="239"/>
        <end position="295"/>
    </location>
</feature>
<feature type="chain" id="PRO_5042061397" description="Sushi domain-containing protein" evidence="6">
    <location>
        <begin position="22"/>
        <end position="552"/>
    </location>
</feature>
<proteinExistence type="predicted"/>
<dbReference type="InterPro" id="IPR051277">
    <property type="entry name" value="SEZ6_CSMD_C4BPB_Regulators"/>
</dbReference>
<name>A0AAD8ZRX7_9TELE</name>
<feature type="signal peptide" evidence="6">
    <location>
        <begin position="1"/>
        <end position="21"/>
    </location>
</feature>
<keyword evidence="3" id="KW-0677">Repeat</keyword>
<comment type="caution">
    <text evidence="5">Lacks conserved residue(s) required for the propagation of feature annotation.</text>
</comment>
<feature type="domain" description="Sushi" evidence="7">
    <location>
        <begin position="300"/>
        <end position="360"/>
    </location>
</feature>
<feature type="domain" description="Sushi" evidence="7">
    <location>
        <begin position="86"/>
        <end position="142"/>
    </location>
</feature>
<evidence type="ECO:0000256" key="6">
    <source>
        <dbReference type="SAM" id="SignalP"/>
    </source>
</evidence>
<dbReference type="EMBL" id="JAROKS010000005">
    <property type="protein sequence ID" value="KAK1803516.1"/>
    <property type="molecule type" value="Genomic_DNA"/>
</dbReference>
<dbReference type="InterPro" id="IPR000436">
    <property type="entry name" value="Sushi_SCR_CCP_dom"/>
</dbReference>
<keyword evidence="9" id="KW-1185">Reference proteome</keyword>
<evidence type="ECO:0000313" key="9">
    <source>
        <dbReference type="Proteomes" id="UP001239994"/>
    </source>
</evidence>
<dbReference type="PANTHER" id="PTHR45656">
    <property type="entry name" value="PROTEIN CBR-CLEC-78"/>
    <property type="match status" value="1"/>
</dbReference>
<feature type="domain" description="Sushi" evidence="7">
    <location>
        <begin position="418"/>
        <end position="478"/>
    </location>
</feature>
<gene>
    <name evidence="8" type="ORF">P4O66_020943</name>
</gene>
<evidence type="ECO:0000256" key="2">
    <source>
        <dbReference type="ARBA" id="ARBA00022729"/>
    </source>
</evidence>
<comment type="caution">
    <text evidence="8">The sequence shown here is derived from an EMBL/GenBank/DDBJ whole genome shotgun (WGS) entry which is preliminary data.</text>
</comment>
<evidence type="ECO:0000313" key="8">
    <source>
        <dbReference type="EMBL" id="KAK1803516.1"/>
    </source>
</evidence>
<dbReference type="Gene3D" id="2.10.70.10">
    <property type="entry name" value="Complement Module, domain 1"/>
    <property type="match status" value="8"/>
</dbReference>
<keyword evidence="1 5" id="KW-0768">Sushi</keyword>
<keyword evidence="2 6" id="KW-0732">Signal</keyword>
<evidence type="ECO:0000256" key="1">
    <source>
        <dbReference type="ARBA" id="ARBA00022659"/>
    </source>
</evidence>
<dbReference type="PANTHER" id="PTHR45656:SF4">
    <property type="entry name" value="PROTEIN CBR-CLEC-78"/>
    <property type="match status" value="1"/>
</dbReference>
<dbReference type="AlphaFoldDB" id="A0AAD8ZRX7"/>
<dbReference type="Proteomes" id="UP001239994">
    <property type="component" value="Unassembled WGS sequence"/>
</dbReference>
<dbReference type="PROSITE" id="PS50923">
    <property type="entry name" value="SUSHI"/>
    <property type="match status" value="8"/>
</dbReference>
<feature type="domain" description="Sushi" evidence="7">
    <location>
        <begin position="492"/>
        <end position="551"/>
    </location>
</feature>
<feature type="disulfide bond" evidence="5">
    <location>
        <begin position="522"/>
        <end position="549"/>
    </location>
</feature>
<reference evidence="8" key="1">
    <citation type="submission" date="2023-03" db="EMBL/GenBank/DDBJ databases">
        <title>Electrophorus voltai genome.</title>
        <authorList>
            <person name="Bian C."/>
        </authorList>
    </citation>
    <scope>NUCLEOTIDE SEQUENCE</scope>
    <source>
        <strain evidence="8">CB-2022</strain>
        <tissue evidence="8">Muscle</tissue>
    </source>
</reference>
<dbReference type="CDD" id="cd00033">
    <property type="entry name" value="CCP"/>
    <property type="match status" value="8"/>
</dbReference>
<evidence type="ECO:0000259" key="7">
    <source>
        <dbReference type="PROSITE" id="PS50923"/>
    </source>
</evidence>
<feature type="disulfide bond" evidence="5">
    <location>
        <begin position="56"/>
        <end position="83"/>
    </location>
</feature>
<dbReference type="Pfam" id="PF00084">
    <property type="entry name" value="Sushi"/>
    <property type="match status" value="8"/>
</dbReference>
<feature type="disulfide bond" evidence="5">
    <location>
        <begin position="420"/>
        <end position="463"/>
    </location>
</feature>
<feature type="domain" description="Sushi" evidence="7">
    <location>
        <begin position="361"/>
        <end position="417"/>
    </location>
</feature>
<feature type="domain" description="Sushi" evidence="7">
    <location>
        <begin position="179"/>
        <end position="238"/>
    </location>
</feature>
<evidence type="ECO:0000256" key="5">
    <source>
        <dbReference type="PROSITE-ProRule" id="PRU00302"/>
    </source>
</evidence>
<dbReference type="FunFam" id="2.10.70.10:FF:000014">
    <property type="entry name" value="Membrane cofactor protein"/>
    <property type="match status" value="1"/>
</dbReference>
<feature type="disulfide bond" evidence="5">
    <location>
        <begin position="266"/>
        <end position="293"/>
    </location>
</feature>
<keyword evidence="4 5" id="KW-1015">Disulfide bond</keyword>
<accession>A0AAD8ZRX7</accession>
<dbReference type="SMART" id="SM00032">
    <property type="entry name" value="CCP"/>
    <property type="match status" value="8"/>
</dbReference>
<dbReference type="SUPFAM" id="SSF57535">
    <property type="entry name" value="Complement control module/SCR domain"/>
    <property type="match status" value="8"/>
</dbReference>
<sequence length="552" mass="61380">MTDILWTTLLFTSVTLIVSQGSNKCGQPRIYENRRLDEKYLLISEFKDGDKVTYKCDKGYTQWQGRRDSTCFNGHWSSLNMQCKKKKCGSAGDIVNGKFHQDGNLFGDKAYAECNTGYVLQGMPFRECLDNGWSGTIPNCIESSLSLIRSPASHSFSKPFHAPARASDRIREAAAVRVVTCRRPTAQHVMLNGTKHAYRPGERLLFSCHEGFHMQGNSKIIQCGQDGKWSPRPMKCAKIKCPSLNVLNSVINIVRRVVNTTVTVSCKEDFHLSGAKHITCEANGSWTPAVPTCEPNSVPGQCGQLPFHPNAFPRDGQLDQYKDRSQVRFRCIHGYIWAGGNETIYCDNGHWTSLQLICRKKKCGSAGELENGHFDYTGVSFGDTATAKCNEGYQLVGEAMRHCRAEGWDGRKPVCEVVKCSNPPEVPGAEMYGPTDDEPIRFGDLVSYRCLTGTLVGSQEIFCTEKGTWSASAPQCRGDHGHSPSWEHTTSVVCPFPHMKFGSRSSWFQQSYQTGNSVEFTCNPGWRLVGARTVTCGTDGKWKPALPKCIRV</sequence>
<organism evidence="8 9">
    <name type="scientific">Electrophorus voltai</name>
    <dbReference type="NCBI Taxonomy" id="2609070"/>
    <lineage>
        <taxon>Eukaryota</taxon>
        <taxon>Metazoa</taxon>
        <taxon>Chordata</taxon>
        <taxon>Craniata</taxon>
        <taxon>Vertebrata</taxon>
        <taxon>Euteleostomi</taxon>
        <taxon>Actinopterygii</taxon>
        <taxon>Neopterygii</taxon>
        <taxon>Teleostei</taxon>
        <taxon>Ostariophysi</taxon>
        <taxon>Gymnotiformes</taxon>
        <taxon>Gymnotoidei</taxon>
        <taxon>Gymnotidae</taxon>
        <taxon>Electrophorus</taxon>
    </lineage>
</organism>
<evidence type="ECO:0000256" key="3">
    <source>
        <dbReference type="ARBA" id="ARBA00022737"/>
    </source>
</evidence>
<protein>
    <recommendedName>
        <fullName evidence="7">Sushi domain-containing protein</fullName>
    </recommendedName>
</protein>
<evidence type="ECO:0000256" key="4">
    <source>
        <dbReference type="ARBA" id="ARBA00023157"/>
    </source>
</evidence>
<dbReference type="InterPro" id="IPR035976">
    <property type="entry name" value="Sushi/SCR/CCP_sf"/>
</dbReference>
<feature type="domain" description="Sushi" evidence="7">
    <location>
        <begin position="23"/>
        <end position="85"/>
    </location>
</feature>
<feature type="disulfide bond" evidence="5">
    <location>
        <begin position="331"/>
        <end position="358"/>
    </location>
</feature>